<evidence type="ECO:0000259" key="1">
    <source>
        <dbReference type="Pfam" id="PF01936"/>
    </source>
</evidence>
<accession>E8X399</accession>
<reference evidence="3" key="1">
    <citation type="submission" date="2011-01" db="EMBL/GenBank/DDBJ databases">
        <title>Complete sequence of chromosome of Acidobacterium sp. MP5ACTX9.</title>
        <authorList>
            <consortium name="US DOE Joint Genome Institute"/>
            <person name="Lucas S."/>
            <person name="Copeland A."/>
            <person name="Lapidus A."/>
            <person name="Cheng J.-F."/>
            <person name="Goodwin L."/>
            <person name="Pitluck S."/>
            <person name="Teshima H."/>
            <person name="Detter J.C."/>
            <person name="Han C."/>
            <person name="Tapia R."/>
            <person name="Land M."/>
            <person name="Hauser L."/>
            <person name="Kyrpides N."/>
            <person name="Ivanova N."/>
            <person name="Ovchinnikova G."/>
            <person name="Pagani I."/>
            <person name="Rawat S.R."/>
            <person name="Mannisto M."/>
            <person name="Haggblom M.M."/>
            <person name="Woyke T."/>
        </authorList>
    </citation>
    <scope>NUCLEOTIDE SEQUENCE [LARGE SCALE GENOMIC DNA]</scope>
    <source>
        <strain evidence="3">MP5ACTX9</strain>
    </source>
</reference>
<dbReference type="GO" id="GO:0004540">
    <property type="term" value="F:RNA nuclease activity"/>
    <property type="evidence" value="ECO:0007669"/>
    <property type="project" value="InterPro"/>
</dbReference>
<dbReference type="PaxDb" id="1198114-AciX9_3394"/>
<dbReference type="OrthoDB" id="9800236at2"/>
<name>E8X399_GRATM</name>
<dbReference type="KEGG" id="acm:AciX9_3394"/>
<dbReference type="AlphaFoldDB" id="E8X399"/>
<proteinExistence type="predicted"/>
<dbReference type="InterPro" id="IPR021139">
    <property type="entry name" value="NYN"/>
</dbReference>
<dbReference type="RefSeq" id="WP_013581712.1">
    <property type="nucleotide sequence ID" value="NC_015064.1"/>
</dbReference>
<dbReference type="STRING" id="1198114.AciX9_3394"/>
<dbReference type="eggNOG" id="COG1432">
    <property type="taxonomic scope" value="Bacteria"/>
</dbReference>
<protein>
    <recommendedName>
        <fullName evidence="1">NYN domain-containing protein</fullName>
    </recommendedName>
</protein>
<evidence type="ECO:0000313" key="2">
    <source>
        <dbReference type="EMBL" id="ADW70400.1"/>
    </source>
</evidence>
<feature type="domain" description="NYN" evidence="1">
    <location>
        <begin position="5"/>
        <end position="165"/>
    </location>
</feature>
<gene>
    <name evidence="2" type="ordered locus">AciX9_3394</name>
</gene>
<sequence length="275" mass="29688">MQRNAVFVDAGYLYSQSAVSLTGANAARPSLRLDEAELINQLKSLALNLSAGAQLLRIYWYDGAKNGMTAEQLVLADMADVKVRLGSINSAGQQKGVDSLLVTDLIDLARNQAISDAVIVTGDGDMRVAVQIAQSFGVRVHLVGLEPSSASQSQLLRQEADTVHEIPKIDVAKFMKHYGALAAIPAVPVAAKQPVEVSLTFENAVARSIHDILSQVSLDEMERLRGLVASNPSIPAQYDRPILGTCRHLISRDLTDSERRTMRKAAVQFIQGTAD</sequence>
<dbReference type="Pfam" id="PF01936">
    <property type="entry name" value="NYN"/>
    <property type="match status" value="1"/>
</dbReference>
<dbReference type="InterPro" id="IPR047140">
    <property type="entry name" value="LabA"/>
</dbReference>
<dbReference type="PANTHER" id="PTHR35458:SF8">
    <property type="entry name" value="SLR0650 PROTEIN"/>
    <property type="match status" value="1"/>
</dbReference>
<dbReference type="EMBL" id="CP002480">
    <property type="protein sequence ID" value="ADW70400.1"/>
    <property type="molecule type" value="Genomic_DNA"/>
</dbReference>
<organism evidence="3">
    <name type="scientific">Granulicella tundricola (strain ATCC BAA-1859 / DSM 23138 / MP5ACTX9)</name>
    <dbReference type="NCBI Taxonomy" id="1198114"/>
    <lineage>
        <taxon>Bacteria</taxon>
        <taxon>Pseudomonadati</taxon>
        <taxon>Acidobacteriota</taxon>
        <taxon>Terriglobia</taxon>
        <taxon>Terriglobales</taxon>
        <taxon>Acidobacteriaceae</taxon>
        <taxon>Granulicella</taxon>
    </lineage>
</organism>
<dbReference type="Proteomes" id="UP000000343">
    <property type="component" value="Chromosome"/>
</dbReference>
<evidence type="ECO:0000313" key="3">
    <source>
        <dbReference type="Proteomes" id="UP000000343"/>
    </source>
</evidence>
<dbReference type="PANTHER" id="PTHR35458">
    <property type="entry name" value="SLR0755 PROTEIN"/>
    <property type="match status" value="1"/>
</dbReference>
<dbReference type="Gene3D" id="3.40.50.1010">
    <property type="entry name" value="5'-nuclease"/>
    <property type="match status" value="1"/>
</dbReference>
<keyword evidence="3" id="KW-1185">Reference proteome</keyword>
<dbReference type="HOGENOM" id="CLU_071591_0_0_0"/>